<dbReference type="PRINTS" id="PR00069">
    <property type="entry name" value="ALDKETRDTASE"/>
</dbReference>
<proteinExistence type="inferred from homology"/>
<dbReference type="GO" id="GO:0016616">
    <property type="term" value="F:oxidoreductase activity, acting on the CH-OH group of donors, NAD or NADP as acceptor"/>
    <property type="evidence" value="ECO:0007669"/>
    <property type="project" value="UniProtKB-ARBA"/>
</dbReference>
<dbReference type="Proteomes" id="UP000321234">
    <property type="component" value="Unassembled WGS sequence"/>
</dbReference>
<accession>A0A5C8Z5R1</accession>
<evidence type="ECO:0000256" key="3">
    <source>
        <dbReference type="ARBA" id="ARBA00023002"/>
    </source>
</evidence>
<dbReference type="InterPro" id="IPR023210">
    <property type="entry name" value="NADP_OxRdtase_dom"/>
</dbReference>
<feature type="domain" description="NADP-dependent oxidoreductase" evidence="7">
    <location>
        <begin position="31"/>
        <end position="270"/>
    </location>
</feature>
<dbReference type="PANTHER" id="PTHR43827:SF3">
    <property type="entry name" value="NADP-DEPENDENT OXIDOREDUCTASE DOMAIN-CONTAINING PROTEIN"/>
    <property type="match status" value="1"/>
</dbReference>
<comment type="caution">
    <text evidence="8">The sequence shown here is derived from an EMBL/GenBank/DDBJ whole genome shotgun (WGS) entry which is preliminary data.</text>
</comment>
<protein>
    <submittedName>
        <fullName evidence="8">Aldo/keto reductase</fullName>
    </submittedName>
</protein>
<name>A0A5C8Z5R1_9ACTN</name>
<evidence type="ECO:0000313" key="9">
    <source>
        <dbReference type="Proteomes" id="UP000321234"/>
    </source>
</evidence>
<dbReference type="PIRSF" id="PIRSF000097">
    <property type="entry name" value="AKR"/>
    <property type="match status" value="1"/>
</dbReference>
<dbReference type="PROSITE" id="PS00062">
    <property type="entry name" value="ALDOKETO_REDUCTASE_2"/>
    <property type="match status" value="1"/>
</dbReference>
<dbReference type="FunFam" id="3.20.20.100:FF:000015">
    <property type="entry name" value="Oxidoreductase, aldo/keto reductase family"/>
    <property type="match status" value="1"/>
</dbReference>
<evidence type="ECO:0000256" key="2">
    <source>
        <dbReference type="ARBA" id="ARBA00022857"/>
    </source>
</evidence>
<evidence type="ECO:0000259" key="7">
    <source>
        <dbReference type="Pfam" id="PF00248"/>
    </source>
</evidence>
<organism evidence="8 9">
    <name type="scientific">Quadrisphaera setariae</name>
    <dbReference type="NCBI Taxonomy" id="2593304"/>
    <lineage>
        <taxon>Bacteria</taxon>
        <taxon>Bacillati</taxon>
        <taxon>Actinomycetota</taxon>
        <taxon>Actinomycetes</taxon>
        <taxon>Kineosporiales</taxon>
        <taxon>Kineosporiaceae</taxon>
        <taxon>Quadrisphaera</taxon>
    </lineage>
</organism>
<keyword evidence="2" id="KW-0521">NADP</keyword>
<dbReference type="InterPro" id="IPR020471">
    <property type="entry name" value="AKR"/>
</dbReference>
<feature type="binding site" evidence="5">
    <location>
        <position position="116"/>
    </location>
    <ligand>
        <name>substrate</name>
    </ligand>
</feature>
<dbReference type="EMBL" id="VKAC01000016">
    <property type="protein sequence ID" value="TXR52246.1"/>
    <property type="molecule type" value="Genomic_DNA"/>
</dbReference>
<gene>
    <name evidence="8" type="ORF">FMM08_20830</name>
</gene>
<dbReference type="PANTHER" id="PTHR43827">
    <property type="entry name" value="2,5-DIKETO-D-GLUCONIC ACID REDUCTASE"/>
    <property type="match status" value="1"/>
</dbReference>
<feature type="site" description="Lowers pKa of active site Tyr" evidence="6">
    <location>
        <position position="83"/>
    </location>
</feature>
<dbReference type="InterPro" id="IPR018170">
    <property type="entry name" value="Aldo/ket_reductase_CS"/>
</dbReference>
<evidence type="ECO:0000313" key="8">
    <source>
        <dbReference type="EMBL" id="TXR52246.1"/>
    </source>
</evidence>
<evidence type="ECO:0000256" key="6">
    <source>
        <dbReference type="PIRSR" id="PIRSR000097-3"/>
    </source>
</evidence>
<keyword evidence="9" id="KW-1185">Reference proteome</keyword>
<dbReference type="Gene3D" id="3.20.20.100">
    <property type="entry name" value="NADP-dependent oxidoreductase domain"/>
    <property type="match status" value="1"/>
</dbReference>
<keyword evidence="3" id="KW-0560">Oxidoreductase</keyword>
<dbReference type="RefSeq" id="WP_147928265.1">
    <property type="nucleotide sequence ID" value="NZ_VKAC01000016.1"/>
</dbReference>
<sequence length="289" mass="32163">MSDTTQKTGAVPTITLNDGRTIPQLGFGVFQVPPEDTAEVTGRAIEIGYRHIDTAEMYGNEKGVGEAVRASGLDRDEFFITSKLNNGFHRPDDARAAFSTTLSELGVEQVDLFLIHWPLPTLYDGDFPATWRVLEEFYRDGRARSIGVSNFTPHQLRRLARETEITPAVNQIEVHPYFTNDETRAYGVDHQIATEAWSPIAQGRVLDDPTISEIAERVGKSTAQVTLRWHVERGDIVFPKSVTTERMQANFEIFDFELADSDVAAISALDKGEAGRTGPNPETFDYVPS</sequence>
<reference evidence="8 9" key="1">
    <citation type="submission" date="2019-07" db="EMBL/GenBank/DDBJ databases">
        <title>Quadrisphaera sp. strain DD2A genome sequencing and assembly.</title>
        <authorList>
            <person name="Kim I."/>
        </authorList>
    </citation>
    <scope>NUCLEOTIDE SEQUENCE [LARGE SCALE GENOMIC DNA]</scope>
    <source>
        <strain evidence="8 9">DD2A</strain>
    </source>
</reference>
<dbReference type="Pfam" id="PF00248">
    <property type="entry name" value="Aldo_ket_red"/>
    <property type="match status" value="1"/>
</dbReference>
<dbReference type="PROSITE" id="PS00798">
    <property type="entry name" value="ALDOKETO_REDUCTASE_1"/>
    <property type="match status" value="1"/>
</dbReference>
<dbReference type="OrthoDB" id="9804790at2"/>
<feature type="active site" description="Proton donor" evidence="4">
    <location>
        <position position="58"/>
    </location>
</feature>
<evidence type="ECO:0000256" key="4">
    <source>
        <dbReference type="PIRSR" id="PIRSR000097-1"/>
    </source>
</evidence>
<dbReference type="InterPro" id="IPR036812">
    <property type="entry name" value="NAD(P)_OxRdtase_dom_sf"/>
</dbReference>
<dbReference type="SUPFAM" id="SSF51430">
    <property type="entry name" value="NAD(P)-linked oxidoreductase"/>
    <property type="match status" value="1"/>
</dbReference>
<evidence type="ECO:0000256" key="5">
    <source>
        <dbReference type="PIRSR" id="PIRSR000097-2"/>
    </source>
</evidence>
<evidence type="ECO:0000256" key="1">
    <source>
        <dbReference type="ARBA" id="ARBA00007905"/>
    </source>
</evidence>
<comment type="similarity">
    <text evidence="1">Belongs to the aldo/keto reductase family.</text>
</comment>
<dbReference type="AlphaFoldDB" id="A0A5C8Z5R1"/>